<evidence type="ECO:0000313" key="2">
    <source>
        <dbReference type="Proteomes" id="UP001472677"/>
    </source>
</evidence>
<reference evidence="1 2" key="1">
    <citation type="journal article" date="2024" name="G3 (Bethesda)">
        <title>Genome assembly of Hibiscus sabdariffa L. provides insights into metabolisms of medicinal natural products.</title>
        <authorList>
            <person name="Kim T."/>
        </authorList>
    </citation>
    <scope>NUCLEOTIDE SEQUENCE [LARGE SCALE GENOMIC DNA]</scope>
    <source>
        <strain evidence="1">TK-2024</strain>
        <tissue evidence="1">Old leaves</tissue>
    </source>
</reference>
<name>A0ABR2BDK8_9ROSI</name>
<comment type="caution">
    <text evidence="1">The sequence shown here is derived from an EMBL/GenBank/DDBJ whole genome shotgun (WGS) entry which is preliminary data.</text>
</comment>
<dbReference type="EMBL" id="JBBPBM010000129">
    <property type="protein sequence ID" value="KAK8505204.1"/>
    <property type="molecule type" value="Genomic_DNA"/>
</dbReference>
<evidence type="ECO:0000313" key="1">
    <source>
        <dbReference type="EMBL" id="KAK8505204.1"/>
    </source>
</evidence>
<dbReference type="Proteomes" id="UP001472677">
    <property type="component" value="Unassembled WGS sequence"/>
</dbReference>
<accession>A0ABR2BDK8</accession>
<proteinExistence type="predicted"/>
<gene>
    <name evidence="1" type="ORF">V6N12_066731</name>
</gene>
<protein>
    <submittedName>
        <fullName evidence="1">Uncharacterized protein</fullName>
    </submittedName>
</protein>
<sequence length="153" mass="16761">MKYSLHHSTSGDDLYEGQLDPKILELQDDVIINATIKAHSLLIFHAPLLVSPIINIIEFTTCGRWFLKESSASLMMLLWNACHENEKAHGIIGMLTPSLVILAITDGVCNDQCISSRVMGAIVSASTNTLVLAGRKNQRNPVITRPSYEGACL</sequence>
<organism evidence="1 2">
    <name type="scientific">Hibiscus sabdariffa</name>
    <name type="common">roselle</name>
    <dbReference type="NCBI Taxonomy" id="183260"/>
    <lineage>
        <taxon>Eukaryota</taxon>
        <taxon>Viridiplantae</taxon>
        <taxon>Streptophyta</taxon>
        <taxon>Embryophyta</taxon>
        <taxon>Tracheophyta</taxon>
        <taxon>Spermatophyta</taxon>
        <taxon>Magnoliopsida</taxon>
        <taxon>eudicotyledons</taxon>
        <taxon>Gunneridae</taxon>
        <taxon>Pentapetalae</taxon>
        <taxon>rosids</taxon>
        <taxon>malvids</taxon>
        <taxon>Malvales</taxon>
        <taxon>Malvaceae</taxon>
        <taxon>Malvoideae</taxon>
        <taxon>Hibiscus</taxon>
    </lineage>
</organism>
<keyword evidence="2" id="KW-1185">Reference proteome</keyword>